<evidence type="ECO:0000256" key="2">
    <source>
        <dbReference type="ARBA" id="ARBA00023015"/>
    </source>
</evidence>
<sequence length="129" mass="14556">MYIGELARRAGCSPKAVRLYESRGLLGAVARAGSYRVYGEQDLVLVQRIRQALGLGFRLDELHGLHRLDQADSWEALARLLRGRREQVQAQMQRLKGLQTQLAALERELLECRLEPADARERACETALA</sequence>
<evidence type="ECO:0000313" key="8">
    <source>
        <dbReference type="Proteomes" id="UP000594778"/>
    </source>
</evidence>
<dbReference type="GO" id="GO:0003677">
    <property type="term" value="F:DNA binding"/>
    <property type="evidence" value="ECO:0007669"/>
    <property type="project" value="UniProtKB-KW"/>
</dbReference>
<name>A0A7T2VY14_DELAC</name>
<dbReference type="InterPro" id="IPR000551">
    <property type="entry name" value="MerR-type_HTH_dom"/>
</dbReference>
<dbReference type="SUPFAM" id="SSF46955">
    <property type="entry name" value="Putative DNA-binding domain"/>
    <property type="match status" value="1"/>
</dbReference>
<keyword evidence="1" id="KW-0678">Repressor</keyword>
<reference evidence="7 8" key="1">
    <citation type="submission" date="2020-12" db="EMBL/GenBank/DDBJ databases">
        <title>FDA dAtabase for Regulatory Grade micrObial Sequences (FDA-ARGOS): Supporting development and validation of Infectious Disease Dx tests.</title>
        <authorList>
            <person name="Sproer C."/>
            <person name="Gronow S."/>
            <person name="Severitt S."/>
            <person name="Schroder I."/>
            <person name="Tallon L."/>
            <person name="Sadzewicz L."/>
            <person name="Zhao X."/>
            <person name="Boylan J."/>
            <person name="Ott S."/>
            <person name="Bowen H."/>
            <person name="Vavikolanu K."/>
            <person name="Mehta A."/>
            <person name="Aluvathingal J."/>
            <person name="Nadendla S."/>
            <person name="Lowell S."/>
            <person name="Myers T."/>
            <person name="Yan Y."/>
            <person name="Sichtig H."/>
        </authorList>
    </citation>
    <scope>NUCLEOTIDE SEQUENCE [LARGE SCALE GENOMIC DNA]</scope>
    <source>
        <strain evidence="7 8">FDAARGOS_909</strain>
    </source>
</reference>
<evidence type="ECO:0000259" key="6">
    <source>
        <dbReference type="PROSITE" id="PS50937"/>
    </source>
</evidence>
<dbReference type="InterPro" id="IPR009061">
    <property type="entry name" value="DNA-bd_dom_put_sf"/>
</dbReference>
<keyword evidence="3" id="KW-0238">DNA-binding</keyword>
<keyword evidence="4" id="KW-0804">Transcription</keyword>
<keyword evidence="5" id="KW-0175">Coiled coil</keyword>
<keyword evidence="2" id="KW-0805">Transcription regulation</keyword>
<dbReference type="PANTHER" id="PTHR30204">
    <property type="entry name" value="REDOX-CYCLING DRUG-SENSING TRANSCRIPTIONAL ACTIVATOR SOXR"/>
    <property type="match status" value="1"/>
</dbReference>
<dbReference type="Proteomes" id="UP000594778">
    <property type="component" value="Chromosome"/>
</dbReference>
<dbReference type="EMBL" id="CP065668">
    <property type="protein sequence ID" value="QPS06568.1"/>
    <property type="molecule type" value="Genomic_DNA"/>
</dbReference>
<evidence type="ECO:0000256" key="4">
    <source>
        <dbReference type="ARBA" id="ARBA00023163"/>
    </source>
</evidence>
<dbReference type="PRINTS" id="PR00040">
    <property type="entry name" value="HTHMERR"/>
</dbReference>
<protein>
    <submittedName>
        <fullName evidence="7">MerR family transcriptional regulator</fullName>
    </submittedName>
</protein>
<organism evidence="7 8">
    <name type="scientific">Delftia acidovorans</name>
    <name type="common">Pseudomonas acidovorans</name>
    <name type="synonym">Comamonas acidovorans</name>
    <dbReference type="NCBI Taxonomy" id="80866"/>
    <lineage>
        <taxon>Bacteria</taxon>
        <taxon>Pseudomonadati</taxon>
        <taxon>Pseudomonadota</taxon>
        <taxon>Betaproteobacteria</taxon>
        <taxon>Burkholderiales</taxon>
        <taxon>Comamonadaceae</taxon>
        <taxon>Delftia</taxon>
    </lineage>
</organism>
<evidence type="ECO:0000256" key="3">
    <source>
        <dbReference type="ARBA" id="ARBA00023125"/>
    </source>
</evidence>
<evidence type="ECO:0000256" key="1">
    <source>
        <dbReference type="ARBA" id="ARBA00022491"/>
    </source>
</evidence>
<evidence type="ECO:0000256" key="5">
    <source>
        <dbReference type="SAM" id="Coils"/>
    </source>
</evidence>
<accession>A0A7T2VY14</accession>
<dbReference type="Gene3D" id="1.10.1660.10">
    <property type="match status" value="1"/>
</dbReference>
<dbReference type="RefSeq" id="WP_197954160.1">
    <property type="nucleotide sequence ID" value="NZ_CP065668.1"/>
</dbReference>
<dbReference type="SMART" id="SM00422">
    <property type="entry name" value="HTH_MERR"/>
    <property type="match status" value="1"/>
</dbReference>
<feature type="domain" description="HTH merR-type" evidence="6">
    <location>
        <begin position="1"/>
        <end position="68"/>
    </location>
</feature>
<dbReference type="PROSITE" id="PS00552">
    <property type="entry name" value="HTH_MERR_1"/>
    <property type="match status" value="1"/>
</dbReference>
<proteinExistence type="predicted"/>
<dbReference type="Pfam" id="PF13411">
    <property type="entry name" value="MerR_1"/>
    <property type="match status" value="1"/>
</dbReference>
<dbReference type="InterPro" id="IPR047057">
    <property type="entry name" value="MerR_fam"/>
</dbReference>
<gene>
    <name evidence="7" type="ORF">I6G66_19945</name>
</gene>
<feature type="coiled-coil region" evidence="5">
    <location>
        <begin position="88"/>
        <end position="115"/>
    </location>
</feature>
<dbReference type="PANTHER" id="PTHR30204:SF69">
    <property type="entry name" value="MERR-FAMILY TRANSCRIPTIONAL REGULATOR"/>
    <property type="match status" value="1"/>
</dbReference>
<dbReference type="PROSITE" id="PS50937">
    <property type="entry name" value="HTH_MERR_2"/>
    <property type="match status" value="1"/>
</dbReference>
<dbReference type="GO" id="GO:0003700">
    <property type="term" value="F:DNA-binding transcription factor activity"/>
    <property type="evidence" value="ECO:0007669"/>
    <property type="project" value="InterPro"/>
</dbReference>
<evidence type="ECO:0000313" key="7">
    <source>
        <dbReference type="EMBL" id="QPS06568.1"/>
    </source>
</evidence>
<dbReference type="AlphaFoldDB" id="A0A7T2VY14"/>